<gene>
    <name evidence="1" type="ORF">OEZ85_003055</name>
</gene>
<evidence type="ECO:0000313" key="1">
    <source>
        <dbReference type="EMBL" id="WIA14538.1"/>
    </source>
</evidence>
<dbReference type="Pfam" id="PF13692">
    <property type="entry name" value="Glyco_trans_1_4"/>
    <property type="match status" value="1"/>
</dbReference>
<evidence type="ECO:0008006" key="3">
    <source>
        <dbReference type="Google" id="ProtNLM"/>
    </source>
</evidence>
<name>A0ABY8U4F0_TETOB</name>
<dbReference type="Proteomes" id="UP001244341">
    <property type="component" value="Chromosome 5b"/>
</dbReference>
<keyword evidence="2" id="KW-1185">Reference proteome</keyword>
<dbReference type="SUPFAM" id="SSF53756">
    <property type="entry name" value="UDP-Glycosyltransferase/glycogen phosphorylase"/>
    <property type="match status" value="1"/>
</dbReference>
<reference evidence="1 2" key="1">
    <citation type="submission" date="2023-05" db="EMBL/GenBank/DDBJ databases">
        <title>A 100% complete, gapless, phased diploid assembly of the Scenedesmus obliquus UTEX 3031 genome.</title>
        <authorList>
            <person name="Biondi T.C."/>
            <person name="Hanschen E.R."/>
            <person name="Kwon T."/>
            <person name="Eng W."/>
            <person name="Kruse C.P.S."/>
            <person name="Koehler S.I."/>
            <person name="Kunde Y."/>
            <person name="Gleasner C.D."/>
            <person name="You Mak K.T."/>
            <person name="Polle J."/>
            <person name="Hovde B.T."/>
            <person name="Starkenburg S.R."/>
        </authorList>
    </citation>
    <scope>NUCLEOTIDE SEQUENCE [LARGE SCALE GENOMIC DNA]</scope>
    <source>
        <strain evidence="1 2">DOE0152z</strain>
    </source>
</reference>
<dbReference type="PANTHER" id="PTHR46656:SF3">
    <property type="entry name" value="PUTATIVE-RELATED"/>
    <property type="match status" value="1"/>
</dbReference>
<sequence>MKATQHKIQLPYTAAANGAGLPGQQQAVARSLEFPLWWHAPFVAESGLGAEAIMMIESLIATRQMRADDIYITHSGDAFDHKVLRSFSAATRNMLAHRQHPQQVADEWMELLFPAQKETQLQRLADMHDTRKAIAVCHNWFDCWRRAGEMPSNMPGCPCPLSLNRTAFTVARTMFETAGLPAHLADHVKAMDEVWVPTLFNKETFTKAGVDPAKIRVVPEAIDTDLWDPARYSPANLTRLGLVQATGPPAGPNASLPDAAMLRGKLPASGQKKPYVFLAVFKWEARKGWKDLIQGFTAAFKPSDNAVLWILARPFMESGTDFDQKVRRFAASLHNFSEAQVSSRLPRIYTSARHLSEEDFVRVYKAADVLVIPTHGEGWGRPQLEAMAMGLPVITTNWSGPTAFMNERIAYPLAIDGLSEVRSDGDPNFFQAFIGQRWAQPSVKHLTQLLLHVYR</sequence>
<evidence type="ECO:0000313" key="2">
    <source>
        <dbReference type="Proteomes" id="UP001244341"/>
    </source>
</evidence>
<organism evidence="1 2">
    <name type="scientific">Tetradesmus obliquus</name>
    <name type="common">Green alga</name>
    <name type="synonym">Acutodesmus obliquus</name>
    <dbReference type="NCBI Taxonomy" id="3088"/>
    <lineage>
        <taxon>Eukaryota</taxon>
        <taxon>Viridiplantae</taxon>
        <taxon>Chlorophyta</taxon>
        <taxon>core chlorophytes</taxon>
        <taxon>Chlorophyceae</taxon>
        <taxon>CS clade</taxon>
        <taxon>Sphaeropleales</taxon>
        <taxon>Scenedesmaceae</taxon>
        <taxon>Tetradesmus</taxon>
    </lineage>
</organism>
<accession>A0ABY8U4F0</accession>
<protein>
    <recommendedName>
        <fullName evidence="3">Glycosyl transferase family 1 domain-containing protein</fullName>
    </recommendedName>
</protein>
<proteinExistence type="predicted"/>
<dbReference type="Gene3D" id="3.40.50.2000">
    <property type="entry name" value="Glycogen Phosphorylase B"/>
    <property type="match status" value="1"/>
</dbReference>
<dbReference type="PANTHER" id="PTHR46656">
    <property type="entry name" value="PUTATIVE-RELATED"/>
    <property type="match status" value="1"/>
</dbReference>
<dbReference type="EMBL" id="CP126212">
    <property type="protein sequence ID" value="WIA14538.1"/>
    <property type="molecule type" value="Genomic_DNA"/>
</dbReference>